<keyword evidence="6" id="KW-0813">Transport</keyword>
<dbReference type="Pfam" id="PF14987">
    <property type="entry name" value="NADHdh_A3"/>
    <property type="match status" value="1"/>
</dbReference>
<evidence type="ECO:0000256" key="6">
    <source>
        <dbReference type="ARBA" id="ARBA00022448"/>
    </source>
</evidence>
<dbReference type="CDD" id="cd22902">
    <property type="entry name" value="NDUFA3"/>
    <property type="match status" value="1"/>
</dbReference>
<keyword evidence="10" id="KW-0249">Electron transport</keyword>
<comment type="similarity">
    <text evidence="3">Belongs to the complex I NDUFA3 subunit family.</text>
</comment>
<dbReference type="STRING" id="31033.ENSTRUP00000053349"/>
<evidence type="ECO:0000256" key="12">
    <source>
        <dbReference type="ARBA" id="ARBA00022990"/>
    </source>
</evidence>
<dbReference type="Ensembl" id="ENSTRUT00000052146.2">
    <property type="protein sequence ID" value="ENSTRUP00000053349.2"/>
    <property type="gene ID" value="ENSTRUG00000022024.2"/>
</dbReference>
<keyword evidence="9" id="KW-0999">Mitochondrion inner membrane</keyword>
<dbReference type="OMA" id="MINQAVP"/>
<dbReference type="Proteomes" id="UP000005226">
    <property type="component" value="Chromosome 7"/>
</dbReference>
<feature type="transmembrane region" description="Helical" evidence="17">
    <location>
        <begin position="17"/>
        <end position="34"/>
    </location>
</feature>
<dbReference type="InterPro" id="IPR026626">
    <property type="entry name" value="NDUFA3"/>
</dbReference>
<evidence type="ECO:0000313" key="18">
    <source>
        <dbReference type="Ensembl" id="ENSTRUP00000053349.2"/>
    </source>
</evidence>
<evidence type="ECO:0000256" key="5">
    <source>
        <dbReference type="ARBA" id="ARBA00016391"/>
    </source>
</evidence>
<accession>A0A3B5KD92</accession>
<protein>
    <recommendedName>
        <fullName evidence="5">NADH dehydrogenase [ubiquinone] 1 alpha subcomplex subunit 3</fullName>
    </recommendedName>
    <alternativeName>
        <fullName evidence="15">Complex I-B9</fullName>
    </alternativeName>
    <alternativeName>
        <fullName evidence="16">NADH-ubiquinone oxidoreductase B9 subunit</fullName>
    </alternativeName>
</protein>
<keyword evidence="11 17" id="KW-1133">Transmembrane helix</keyword>
<evidence type="ECO:0000256" key="14">
    <source>
        <dbReference type="ARBA" id="ARBA00023136"/>
    </source>
</evidence>
<reference evidence="18 19" key="1">
    <citation type="journal article" date="2011" name="Genome Biol. Evol.">
        <title>Integration of the genetic map and genome assembly of fugu facilitates insights into distinct features of genome evolution in teleosts and mammals.</title>
        <authorList>
            <person name="Kai W."/>
            <person name="Kikuchi K."/>
            <person name="Tohari S."/>
            <person name="Chew A.K."/>
            <person name="Tay A."/>
            <person name="Fujiwara A."/>
            <person name="Hosoya S."/>
            <person name="Suetake H."/>
            <person name="Naruse K."/>
            <person name="Brenner S."/>
            <person name="Suzuki Y."/>
            <person name="Venkatesh B."/>
        </authorList>
    </citation>
    <scope>NUCLEOTIDE SEQUENCE [LARGE SCALE GENOMIC DNA]</scope>
</reference>
<keyword evidence="14 17" id="KW-0472">Membrane</keyword>
<keyword evidence="19" id="KW-1185">Reference proteome</keyword>
<dbReference type="GO" id="GO:0045271">
    <property type="term" value="C:respiratory chain complex I"/>
    <property type="evidence" value="ECO:0007669"/>
    <property type="project" value="InterPro"/>
</dbReference>
<comment type="function">
    <text evidence="1">Accessory subunit of the mitochondrial membrane respiratory chain NADH dehydrogenase (Complex I), that is believed not to be involved in catalysis. Complex I functions in the transfer of electrons from NADH to the respiratory chain. The immediate electron acceptor for the enzyme is believed to be ubiquinone.</text>
</comment>
<dbReference type="InParanoid" id="A0A3B5KD92"/>
<dbReference type="AlphaFoldDB" id="A0A3B5KD92"/>
<dbReference type="PANTHER" id="PTHR15221">
    <property type="entry name" value="NADH DEHYDROGENASE [UBIQUINONE] 1 ALPHA SUBCOMPLEX SUBUNIT 3"/>
    <property type="match status" value="1"/>
</dbReference>
<organism evidence="18 19">
    <name type="scientific">Takifugu rubripes</name>
    <name type="common">Japanese pufferfish</name>
    <name type="synonym">Fugu rubripes</name>
    <dbReference type="NCBI Taxonomy" id="31033"/>
    <lineage>
        <taxon>Eukaryota</taxon>
        <taxon>Metazoa</taxon>
        <taxon>Chordata</taxon>
        <taxon>Craniata</taxon>
        <taxon>Vertebrata</taxon>
        <taxon>Euteleostomi</taxon>
        <taxon>Actinopterygii</taxon>
        <taxon>Neopterygii</taxon>
        <taxon>Teleostei</taxon>
        <taxon>Neoteleostei</taxon>
        <taxon>Acanthomorphata</taxon>
        <taxon>Eupercaria</taxon>
        <taxon>Tetraodontiformes</taxon>
        <taxon>Tetradontoidea</taxon>
        <taxon>Tetraodontidae</taxon>
        <taxon>Takifugu</taxon>
    </lineage>
</organism>
<evidence type="ECO:0000256" key="4">
    <source>
        <dbReference type="ARBA" id="ARBA00011533"/>
    </source>
</evidence>
<evidence type="ECO:0000256" key="11">
    <source>
        <dbReference type="ARBA" id="ARBA00022989"/>
    </source>
</evidence>
<reference evidence="18" key="3">
    <citation type="submission" date="2025-09" db="UniProtKB">
        <authorList>
            <consortium name="Ensembl"/>
        </authorList>
    </citation>
    <scope>IDENTIFICATION</scope>
</reference>
<keyword evidence="13" id="KW-0496">Mitochondrion</keyword>
<comment type="subunit">
    <text evidence="4">Complex I is composed of 45 different subunits.</text>
</comment>
<evidence type="ECO:0000256" key="9">
    <source>
        <dbReference type="ARBA" id="ARBA00022792"/>
    </source>
</evidence>
<dbReference type="GeneTree" id="ENSGT00390000004322"/>
<dbReference type="GO" id="GO:0005743">
    <property type="term" value="C:mitochondrial inner membrane"/>
    <property type="evidence" value="ECO:0007669"/>
    <property type="project" value="UniProtKB-SubCell"/>
</dbReference>
<evidence type="ECO:0000256" key="3">
    <source>
        <dbReference type="ARBA" id="ARBA00008253"/>
    </source>
</evidence>
<evidence type="ECO:0000256" key="8">
    <source>
        <dbReference type="ARBA" id="ARBA00022692"/>
    </source>
</evidence>
<evidence type="ECO:0000256" key="7">
    <source>
        <dbReference type="ARBA" id="ARBA00022660"/>
    </source>
</evidence>
<proteinExistence type="inferred from homology"/>
<evidence type="ECO:0000256" key="15">
    <source>
        <dbReference type="ARBA" id="ARBA00031425"/>
    </source>
</evidence>
<gene>
    <name evidence="18" type="primary">ndufa3</name>
</gene>
<keyword evidence="8 17" id="KW-0812">Transmembrane</keyword>
<evidence type="ECO:0000256" key="13">
    <source>
        <dbReference type="ARBA" id="ARBA00023128"/>
    </source>
</evidence>
<keyword evidence="7" id="KW-0679">Respiratory chain</keyword>
<dbReference type="PANTHER" id="PTHR15221:SF0">
    <property type="entry name" value="NADH DEHYDROGENASE [UBIQUINONE] 1 ALPHA SUBCOMPLEX SUBUNIT 3"/>
    <property type="match status" value="1"/>
</dbReference>
<keyword evidence="12" id="KW-0007">Acetylation</keyword>
<evidence type="ECO:0000256" key="2">
    <source>
        <dbReference type="ARBA" id="ARBA00004434"/>
    </source>
</evidence>
<reference evidence="18" key="2">
    <citation type="submission" date="2025-08" db="UniProtKB">
        <authorList>
            <consortium name="Ensembl"/>
        </authorList>
    </citation>
    <scope>IDENTIFICATION</scope>
</reference>
<evidence type="ECO:0000256" key="10">
    <source>
        <dbReference type="ARBA" id="ARBA00022982"/>
    </source>
</evidence>
<evidence type="ECO:0000256" key="17">
    <source>
        <dbReference type="SAM" id="Phobius"/>
    </source>
</evidence>
<evidence type="ECO:0000313" key="19">
    <source>
        <dbReference type="Proteomes" id="UP000005226"/>
    </source>
</evidence>
<comment type="subcellular location">
    <subcellularLocation>
        <location evidence="2">Mitochondrion inner membrane</location>
        <topology evidence="2">Single-pass membrane protein</topology>
    </subcellularLocation>
</comment>
<evidence type="ECO:0000256" key="1">
    <source>
        <dbReference type="ARBA" id="ARBA00003195"/>
    </source>
</evidence>
<sequence>LAGIRAFLKNAWDKEPVILTACGIGLLSLTLPFVSPLTKYSGMINSAVPYNYPVPVRDDGNMPDVPSHPCDPEGPNLEWLKNL</sequence>
<name>A0A3B5KD92_TAKRU</name>
<evidence type="ECO:0000256" key="16">
    <source>
        <dbReference type="ARBA" id="ARBA00032035"/>
    </source>
</evidence>